<dbReference type="EMBL" id="CP020371">
    <property type="protein sequence ID" value="AUB85044.1"/>
    <property type="molecule type" value="Genomic_DNA"/>
</dbReference>
<organism evidence="2 3">
    <name type="scientific">Candidatus Thiodictyon syntrophicum</name>
    <dbReference type="NCBI Taxonomy" id="1166950"/>
    <lineage>
        <taxon>Bacteria</taxon>
        <taxon>Pseudomonadati</taxon>
        <taxon>Pseudomonadota</taxon>
        <taxon>Gammaproteobacteria</taxon>
        <taxon>Chromatiales</taxon>
        <taxon>Chromatiaceae</taxon>
        <taxon>Thiodictyon</taxon>
    </lineage>
</organism>
<evidence type="ECO:0000256" key="1">
    <source>
        <dbReference type="SAM" id="Phobius"/>
    </source>
</evidence>
<keyword evidence="2" id="KW-0614">Plasmid</keyword>
<accession>A0A2K8UHI2</accession>
<sequence>MLLGPLGIAWQGWLALIPLALWYGWVLRPLRRAAPEQRTARLAEVTGKLLVVVQIAALLAVIVWLKRL</sequence>
<protein>
    <submittedName>
        <fullName evidence="2">Uncharacterized protein</fullName>
    </submittedName>
</protein>
<dbReference type="Proteomes" id="UP000232638">
    <property type="component" value="Plasmid pTs417"/>
</dbReference>
<feature type="transmembrane region" description="Helical" evidence="1">
    <location>
        <begin position="47"/>
        <end position="65"/>
    </location>
</feature>
<dbReference type="KEGG" id="tsy:THSYN_29335"/>
<evidence type="ECO:0000313" key="2">
    <source>
        <dbReference type="EMBL" id="AUB85044.1"/>
    </source>
</evidence>
<keyword evidence="3" id="KW-1185">Reference proteome</keyword>
<evidence type="ECO:0000313" key="3">
    <source>
        <dbReference type="Proteomes" id="UP000232638"/>
    </source>
</evidence>
<reference evidence="2 3" key="1">
    <citation type="submission" date="2017-03" db="EMBL/GenBank/DDBJ databases">
        <title>Complete genome sequence of Candidatus 'Thiodictyon syntrophicum' sp. nov. strain Cad16T, a photolithoautotroph purple sulfur bacterium isolated from an alpine meromictic lake.</title>
        <authorList>
            <person name="Luedin S.M."/>
            <person name="Pothier J.F."/>
            <person name="Danza F."/>
            <person name="Storelli N."/>
            <person name="Wittwer M."/>
            <person name="Tonolla M."/>
        </authorList>
    </citation>
    <scope>NUCLEOTIDE SEQUENCE [LARGE SCALE GENOMIC DNA]</scope>
    <source>
        <strain evidence="2 3">Cad16T</strain>
        <plasmid evidence="3">Plasmid pts417</plasmid>
    </source>
</reference>
<dbReference type="AlphaFoldDB" id="A0A2K8UHI2"/>
<proteinExistence type="predicted"/>
<gene>
    <name evidence="2" type="ORF">THSYN_29335</name>
</gene>
<dbReference type="RefSeq" id="WP_100922699.1">
    <property type="nucleotide sequence ID" value="NZ_CP020371.1"/>
</dbReference>
<feature type="transmembrane region" description="Helical" evidence="1">
    <location>
        <begin position="6"/>
        <end position="26"/>
    </location>
</feature>
<keyword evidence="1" id="KW-0812">Transmembrane</keyword>
<geneLocation type="plasmid" evidence="3">
    <name>pts417</name>
</geneLocation>
<keyword evidence="1" id="KW-0472">Membrane</keyword>
<keyword evidence="1" id="KW-1133">Transmembrane helix</keyword>
<name>A0A2K8UHI2_9GAMM</name>